<protein>
    <submittedName>
        <fullName evidence="3">Uncharacterized protein</fullName>
    </submittedName>
</protein>
<evidence type="ECO:0000313" key="2">
    <source>
        <dbReference type="Proteomes" id="UP000887569"/>
    </source>
</evidence>
<name>A0A915BST7_PARUN</name>
<dbReference type="WBParaSite" id="PgR057_g025_t01">
    <property type="protein sequence ID" value="PgR057_g025_t01"/>
    <property type="gene ID" value="PgR057_g025"/>
</dbReference>
<evidence type="ECO:0000256" key="1">
    <source>
        <dbReference type="SAM" id="SignalP"/>
    </source>
</evidence>
<reference evidence="3" key="1">
    <citation type="submission" date="2022-11" db="UniProtKB">
        <authorList>
            <consortium name="WormBaseParasite"/>
        </authorList>
    </citation>
    <scope>IDENTIFICATION</scope>
</reference>
<sequence>MQGTMVIGFMVALLVGSLITCEARMRVKDDFAKEKFRAQGIVGRVKRLTSEASESFDPTESLIGVHRRAYKY</sequence>
<feature type="chain" id="PRO_5036675225" evidence="1">
    <location>
        <begin position="24"/>
        <end position="72"/>
    </location>
</feature>
<keyword evidence="2" id="KW-1185">Reference proteome</keyword>
<dbReference type="Proteomes" id="UP000887569">
    <property type="component" value="Unplaced"/>
</dbReference>
<proteinExistence type="predicted"/>
<organism evidence="2 3">
    <name type="scientific">Parascaris univalens</name>
    <name type="common">Nematode worm</name>
    <dbReference type="NCBI Taxonomy" id="6257"/>
    <lineage>
        <taxon>Eukaryota</taxon>
        <taxon>Metazoa</taxon>
        <taxon>Ecdysozoa</taxon>
        <taxon>Nematoda</taxon>
        <taxon>Chromadorea</taxon>
        <taxon>Rhabditida</taxon>
        <taxon>Spirurina</taxon>
        <taxon>Ascaridomorpha</taxon>
        <taxon>Ascaridoidea</taxon>
        <taxon>Ascarididae</taxon>
        <taxon>Parascaris</taxon>
    </lineage>
</organism>
<feature type="signal peptide" evidence="1">
    <location>
        <begin position="1"/>
        <end position="23"/>
    </location>
</feature>
<keyword evidence="1" id="KW-0732">Signal</keyword>
<dbReference type="AlphaFoldDB" id="A0A915BST7"/>
<evidence type="ECO:0000313" key="3">
    <source>
        <dbReference type="WBParaSite" id="PgR057_g025_t01"/>
    </source>
</evidence>
<accession>A0A915BST7</accession>